<comment type="caution">
    <text evidence="1">The sequence shown here is derived from an EMBL/GenBank/DDBJ whole genome shotgun (WGS) entry which is preliminary data.</text>
</comment>
<gene>
    <name evidence="1" type="ORF">CFAM422_007055</name>
</gene>
<dbReference type="AlphaFoldDB" id="A0A9P4XDW5"/>
<organism evidence="1 2">
    <name type="scientific">Trichoderma lentiforme</name>
    <dbReference type="NCBI Taxonomy" id="1567552"/>
    <lineage>
        <taxon>Eukaryota</taxon>
        <taxon>Fungi</taxon>
        <taxon>Dikarya</taxon>
        <taxon>Ascomycota</taxon>
        <taxon>Pezizomycotina</taxon>
        <taxon>Sordariomycetes</taxon>
        <taxon>Hypocreomycetidae</taxon>
        <taxon>Hypocreales</taxon>
        <taxon>Hypocreaceae</taxon>
        <taxon>Trichoderma</taxon>
    </lineage>
</organism>
<accession>A0A9P4XDW5</accession>
<protein>
    <submittedName>
        <fullName evidence="1">Uncharacterized protein</fullName>
    </submittedName>
</protein>
<evidence type="ECO:0000313" key="1">
    <source>
        <dbReference type="EMBL" id="KAF3069547.1"/>
    </source>
</evidence>
<proteinExistence type="predicted"/>
<name>A0A9P4XDW5_9HYPO</name>
<keyword evidence="2" id="KW-1185">Reference proteome</keyword>
<reference evidence="1 2" key="1">
    <citation type="submission" date="2018-06" db="EMBL/GenBank/DDBJ databases">
        <title>Genome analysis of cellulolytic fungus Trichoderma lentiforme CFAM-422.</title>
        <authorList>
            <person name="Steindorff A.S."/>
            <person name="Formighieri E.F."/>
            <person name="Midorikawa G.E.O."/>
            <person name="Tamietti M.S."/>
            <person name="Ramos E.Z."/>
            <person name="Silva A.S."/>
            <person name="Bon E.P.S."/>
            <person name="Mendes T.D."/>
            <person name="Damaso M.C.T."/>
            <person name="Favaro L.C.L."/>
        </authorList>
    </citation>
    <scope>NUCLEOTIDE SEQUENCE [LARGE SCALE GENOMIC DNA]</scope>
    <source>
        <strain evidence="1 2">CFAM-422</strain>
    </source>
</reference>
<dbReference type="Proteomes" id="UP000801864">
    <property type="component" value="Unassembled WGS sequence"/>
</dbReference>
<sequence length="74" mass="8175">MLHRPAVGLDTAGLDTGLDGEWQWHLGRFTPDARAAFGIFRPLAFCGLADWPSASLPEAFHLPLVMVRIPPFVF</sequence>
<evidence type="ECO:0000313" key="2">
    <source>
        <dbReference type="Proteomes" id="UP000801864"/>
    </source>
</evidence>
<dbReference type="EMBL" id="QLNT01000012">
    <property type="protein sequence ID" value="KAF3069547.1"/>
    <property type="molecule type" value="Genomic_DNA"/>
</dbReference>